<reference evidence="1 2" key="1">
    <citation type="submission" date="2017-10" db="EMBL/GenBank/DDBJ databases">
        <title>A large-scale comparative metagenomic study reveals the eutrophication-driven functional interactions in six Microcystis-epibionts communities.</title>
        <authorList>
            <person name="Li Q."/>
            <person name="Lin F."/>
        </authorList>
    </citation>
    <scope>NUCLEOTIDE SEQUENCE [LARGE SCALE GENOMIC DNA]</scope>
    <source>
        <strain evidence="1">TF09</strain>
    </source>
</reference>
<protein>
    <submittedName>
        <fullName evidence="1">Uncharacterized protein</fullName>
    </submittedName>
</protein>
<organism evidence="1 2">
    <name type="scientific">Microcystis flos-aquae TF09</name>
    <dbReference type="NCBI Taxonomy" id="2060473"/>
    <lineage>
        <taxon>Bacteria</taxon>
        <taxon>Bacillati</taxon>
        <taxon>Cyanobacteriota</taxon>
        <taxon>Cyanophyceae</taxon>
        <taxon>Oscillatoriophycideae</taxon>
        <taxon>Chroococcales</taxon>
        <taxon>Microcystaceae</taxon>
        <taxon>Microcystis</taxon>
    </lineage>
</organism>
<proteinExistence type="predicted"/>
<comment type="caution">
    <text evidence="1">The sequence shown here is derived from an EMBL/GenBank/DDBJ whole genome shotgun (WGS) entry which is preliminary data.</text>
</comment>
<evidence type="ECO:0000313" key="2">
    <source>
        <dbReference type="Proteomes" id="UP000256873"/>
    </source>
</evidence>
<accession>A0A3E0KTZ3</accession>
<dbReference type="AlphaFoldDB" id="A0A3E0KTZ3"/>
<evidence type="ECO:0000313" key="1">
    <source>
        <dbReference type="EMBL" id="REJ38586.1"/>
    </source>
</evidence>
<dbReference type="Proteomes" id="UP000256873">
    <property type="component" value="Unassembled WGS sequence"/>
</dbReference>
<gene>
    <name evidence="1" type="ORF">DWQ54_25720</name>
</gene>
<sequence length="98" mass="11053">MTTYQDVRRQVENLTPDEQLRLSKELAVTSTLTLTEVLVYPLRSGNVELAGQYRDILLDQENLIRVCCIVPQRESRSHTVGKMVVSSLSFSILSGVRS</sequence>
<name>A0A3E0KTZ3_9CHRO</name>
<dbReference type="EMBL" id="QQWC01000011">
    <property type="protein sequence ID" value="REJ38586.1"/>
    <property type="molecule type" value="Genomic_DNA"/>
</dbReference>